<dbReference type="EMBL" id="CAEZUM010000049">
    <property type="protein sequence ID" value="CAB4602289.1"/>
    <property type="molecule type" value="Genomic_DNA"/>
</dbReference>
<dbReference type="PANTHER" id="PTHR43003:SF5">
    <property type="entry name" value="DNA-3-METHYLADENINE GLYCOSYLASE"/>
    <property type="match status" value="1"/>
</dbReference>
<organism evidence="9">
    <name type="scientific">freshwater metagenome</name>
    <dbReference type="NCBI Taxonomy" id="449393"/>
    <lineage>
        <taxon>unclassified sequences</taxon>
        <taxon>metagenomes</taxon>
        <taxon>ecological metagenomes</taxon>
    </lineage>
</organism>
<evidence type="ECO:0000313" key="11">
    <source>
        <dbReference type="EMBL" id="CAB4946634.1"/>
    </source>
</evidence>
<evidence type="ECO:0000256" key="2">
    <source>
        <dbReference type="ARBA" id="ARBA00022763"/>
    </source>
</evidence>
<evidence type="ECO:0000313" key="13">
    <source>
        <dbReference type="EMBL" id="CAB5011450.1"/>
    </source>
</evidence>
<dbReference type="GO" id="GO:0005737">
    <property type="term" value="C:cytoplasm"/>
    <property type="evidence" value="ECO:0007669"/>
    <property type="project" value="TreeGrafter"/>
</dbReference>
<dbReference type="GO" id="GO:0008725">
    <property type="term" value="F:DNA-3-methyladenine glycosylase activity"/>
    <property type="evidence" value="ECO:0007669"/>
    <property type="project" value="TreeGrafter"/>
</dbReference>
<feature type="domain" description="HhH-GPD" evidence="4">
    <location>
        <begin position="58"/>
        <end position="212"/>
    </location>
</feature>
<dbReference type="InterPro" id="IPR051912">
    <property type="entry name" value="Alkylbase_DNA_Glycosylase/TA"/>
</dbReference>
<comment type="similarity">
    <text evidence="1">Belongs to the alkylbase DNA glycosidase AlkA family.</text>
</comment>
<dbReference type="InterPro" id="IPR003265">
    <property type="entry name" value="HhH-GPD_domain"/>
</dbReference>
<reference evidence="9" key="1">
    <citation type="submission" date="2020-05" db="EMBL/GenBank/DDBJ databases">
        <authorList>
            <person name="Chiriac C."/>
            <person name="Salcher M."/>
            <person name="Ghai R."/>
            <person name="Kavagutti S V."/>
        </authorList>
    </citation>
    <scope>NUCLEOTIDE SEQUENCE</scope>
</reference>
<dbReference type="GO" id="GO:0006307">
    <property type="term" value="P:DNA alkylation repair"/>
    <property type="evidence" value="ECO:0007669"/>
    <property type="project" value="TreeGrafter"/>
</dbReference>
<evidence type="ECO:0000313" key="9">
    <source>
        <dbReference type="EMBL" id="CAB4800026.1"/>
    </source>
</evidence>
<dbReference type="EMBL" id="CAFBQY010000002">
    <property type="protein sequence ID" value="CAB5070236.1"/>
    <property type="molecule type" value="Genomic_DNA"/>
</dbReference>
<keyword evidence="3" id="KW-0234">DNA repair</keyword>
<dbReference type="EMBL" id="CAFAAN010000004">
    <property type="protein sequence ID" value="CAB4800026.1"/>
    <property type="molecule type" value="Genomic_DNA"/>
</dbReference>
<evidence type="ECO:0000313" key="14">
    <source>
        <dbReference type="EMBL" id="CAB5070236.1"/>
    </source>
</evidence>
<dbReference type="Gene3D" id="1.10.1670.40">
    <property type="match status" value="1"/>
</dbReference>
<evidence type="ECO:0000313" key="10">
    <source>
        <dbReference type="EMBL" id="CAB4842314.1"/>
    </source>
</evidence>
<sequence>MKIDKGSLVTEHAMRNAVADLSQRDRRLAAIIAAHPLCTVGRNPKPISHFEALVESVISQQLAVKAADTIHARVVKLAGGKISPAKILQTNEPAMREAGVSGAKFKTIQGLADAVQSKRIDINKLHKIESDEEIFEKLTSLWGIGPWTVDMFMMFQLGRLDIWPTGDLGVRRGYEKIYKLKEEITPKALDGKGDKFKPYRSIVAWYCWRALEK</sequence>
<evidence type="ECO:0000259" key="4">
    <source>
        <dbReference type="SMART" id="SM00478"/>
    </source>
</evidence>
<evidence type="ECO:0000256" key="1">
    <source>
        <dbReference type="ARBA" id="ARBA00010817"/>
    </source>
</evidence>
<name>A0A6J6XXV9_9ZZZZ</name>
<dbReference type="PANTHER" id="PTHR43003">
    <property type="entry name" value="DNA-3-METHYLADENINE GLYCOSYLASE"/>
    <property type="match status" value="1"/>
</dbReference>
<evidence type="ECO:0000313" key="12">
    <source>
        <dbReference type="EMBL" id="CAB4982494.1"/>
    </source>
</evidence>
<dbReference type="CDD" id="cd00056">
    <property type="entry name" value="ENDO3c"/>
    <property type="match status" value="1"/>
</dbReference>
<evidence type="ECO:0000313" key="7">
    <source>
        <dbReference type="EMBL" id="CAB4726352.1"/>
    </source>
</evidence>
<proteinExistence type="inferred from homology"/>
<dbReference type="GO" id="GO:0043916">
    <property type="term" value="F:DNA-7-methylguanine glycosylase activity"/>
    <property type="evidence" value="ECO:0007669"/>
    <property type="project" value="TreeGrafter"/>
</dbReference>
<dbReference type="EMBL" id="CAFBNM010000002">
    <property type="protein sequence ID" value="CAB4946634.1"/>
    <property type="molecule type" value="Genomic_DNA"/>
</dbReference>
<dbReference type="EMBL" id="CAFBOO010000003">
    <property type="protein sequence ID" value="CAB4982494.1"/>
    <property type="molecule type" value="Genomic_DNA"/>
</dbReference>
<protein>
    <submittedName>
        <fullName evidence="9">Unannotated protein</fullName>
    </submittedName>
</protein>
<keyword evidence="2" id="KW-0227">DNA damage</keyword>
<dbReference type="EMBL" id="CAFBPO010000002">
    <property type="protein sequence ID" value="CAB5011450.1"/>
    <property type="molecule type" value="Genomic_DNA"/>
</dbReference>
<dbReference type="EMBL" id="CAEZZH010000001">
    <property type="protein sequence ID" value="CAB4745121.1"/>
    <property type="molecule type" value="Genomic_DNA"/>
</dbReference>
<dbReference type="Pfam" id="PF00730">
    <property type="entry name" value="HhH-GPD"/>
    <property type="match status" value="1"/>
</dbReference>
<dbReference type="EMBL" id="CAEZYT010000001">
    <property type="protein sequence ID" value="CAB4726352.1"/>
    <property type="molecule type" value="Genomic_DNA"/>
</dbReference>
<dbReference type="EMBL" id="CAEZXC010000048">
    <property type="protein sequence ID" value="CAB4678009.1"/>
    <property type="molecule type" value="Genomic_DNA"/>
</dbReference>
<dbReference type="InterPro" id="IPR011257">
    <property type="entry name" value="DNA_glycosylase"/>
</dbReference>
<dbReference type="GO" id="GO:0032993">
    <property type="term" value="C:protein-DNA complex"/>
    <property type="evidence" value="ECO:0007669"/>
    <property type="project" value="TreeGrafter"/>
</dbReference>
<evidence type="ECO:0000313" key="5">
    <source>
        <dbReference type="EMBL" id="CAB4602289.1"/>
    </source>
</evidence>
<dbReference type="Gene3D" id="1.10.340.30">
    <property type="entry name" value="Hypothetical protein, domain 2"/>
    <property type="match status" value="1"/>
</dbReference>
<evidence type="ECO:0000313" key="8">
    <source>
        <dbReference type="EMBL" id="CAB4745121.1"/>
    </source>
</evidence>
<dbReference type="SUPFAM" id="SSF48150">
    <property type="entry name" value="DNA-glycosylase"/>
    <property type="match status" value="1"/>
</dbReference>
<dbReference type="GO" id="GO:0032131">
    <property type="term" value="F:alkylated DNA binding"/>
    <property type="evidence" value="ECO:0007669"/>
    <property type="project" value="TreeGrafter"/>
</dbReference>
<accession>A0A6J6XXV9</accession>
<dbReference type="FunFam" id="1.10.340.30:FF:000004">
    <property type="entry name" value="DNA-3-methyladenine glycosylase II"/>
    <property type="match status" value="1"/>
</dbReference>
<dbReference type="EMBL" id="CAFAZW010000010">
    <property type="protein sequence ID" value="CAB4842314.1"/>
    <property type="molecule type" value="Genomic_DNA"/>
</dbReference>
<evidence type="ECO:0000256" key="3">
    <source>
        <dbReference type="ARBA" id="ARBA00023204"/>
    </source>
</evidence>
<dbReference type="SMART" id="SM00478">
    <property type="entry name" value="ENDO3c"/>
    <property type="match status" value="1"/>
</dbReference>
<gene>
    <name evidence="5" type="ORF">UFOPK1824_00807</name>
    <name evidence="6" type="ORF">UFOPK2340_00908</name>
    <name evidence="7" type="ORF">UFOPK2772_00036</name>
    <name evidence="8" type="ORF">UFOPK2850_00033</name>
    <name evidence="9" type="ORF">UFOPK3027_00587</name>
    <name evidence="10" type="ORF">UFOPK3256_00811</name>
    <name evidence="11" type="ORF">UFOPK3827_00271</name>
    <name evidence="12" type="ORF">UFOPK3982_00510</name>
    <name evidence="13" type="ORF">UFOPK4120_00271</name>
    <name evidence="14" type="ORF">UFOPK4404_00271</name>
</gene>
<dbReference type="GO" id="GO:0006285">
    <property type="term" value="P:base-excision repair, AP site formation"/>
    <property type="evidence" value="ECO:0007669"/>
    <property type="project" value="TreeGrafter"/>
</dbReference>
<dbReference type="AlphaFoldDB" id="A0A6J6XXV9"/>
<evidence type="ECO:0000313" key="6">
    <source>
        <dbReference type="EMBL" id="CAB4678009.1"/>
    </source>
</evidence>